<evidence type="ECO:0000313" key="2">
    <source>
        <dbReference type="Proteomes" id="UP000615455"/>
    </source>
</evidence>
<dbReference type="RefSeq" id="WP_189015248.1">
    <property type="nucleotide sequence ID" value="NZ_BMHE01000027.1"/>
</dbReference>
<proteinExistence type="predicted"/>
<organism evidence="1 2">
    <name type="scientific">Paenibacillus marchantiophytorum</name>
    <dbReference type="NCBI Taxonomy" id="1619310"/>
    <lineage>
        <taxon>Bacteria</taxon>
        <taxon>Bacillati</taxon>
        <taxon>Bacillota</taxon>
        <taxon>Bacilli</taxon>
        <taxon>Bacillales</taxon>
        <taxon>Paenibacillaceae</taxon>
        <taxon>Paenibacillus</taxon>
    </lineage>
</organism>
<name>A0ABQ1EYV1_9BACL</name>
<dbReference type="Proteomes" id="UP000615455">
    <property type="component" value="Unassembled WGS sequence"/>
</dbReference>
<gene>
    <name evidence="1" type="ORF">GCM10008018_45250</name>
</gene>
<protein>
    <submittedName>
        <fullName evidence="1">Uncharacterized protein</fullName>
    </submittedName>
</protein>
<evidence type="ECO:0000313" key="1">
    <source>
        <dbReference type="EMBL" id="GFZ93776.1"/>
    </source>
</evidence>
<keyword evidence="2" id="KW-1185">Reference proteome</keyword>
<dbReference type="EMBL" id="BMHE01000027">
    <property type="protein sequence ID" value="GFZ93776.1"/>
    <property type="molecule type" value="Genomic_DNA"/>
</dbReference>
<comment type="caution">
    <text evidence="1">The sequence shown here is derived from an EMBL/GenBank/DDBJ whole genome shotgun (WGS) entry which is preliminary data.</text>
</comment>
<reference evidence="2" key="1">
    <citation type="journal article" date="2019" name="Int. J. Syst. Evol. Microbiol.">
        <title>The Global Catalogue of Microorganisms (GCM) 10K type strain sequencing project: providing services to taxonomists for standard genome sequencing and annotation.</title>
        <authorList>
            <consortium name="The Broad Institute Genomics Platform"/>
            <consortium name="The Broad Institute Genome Sequencing Center for Infectious Disease"/>
            <person name="Wu L."/>
            <person name="Ma J."/>
        </authorList>
    </citation>
    <scope>NUCLEOTIDE SEQUENCE [LARGE SCALE GENOMIC DNA]</scope>
    <source>
        <strain evidence="2">CGMCC 1.15043</strain>
    </source>
</reference>
<sequence>MITEIQILKTIVNRTEYKILREWFPVKEVDITELEGGTCVIPAIVLSKISSNECTILIDWVKRWGNQLLVVPPFLSIDIKEKLQFGIDITVTKVVENLFEGLPVKEVFLTNKKPKLQLLSGQAIALDLSYHSGSGRVTLTTLPLLDYQLLPFEEKCKVIFQRLLSLNEVKGKEKEIDNELDMEITLLHQHVIILAAAGMNSIQSIEKYLKMYFKTSTNTSSTNLVREQLQLHKYLTVDGEITHLGKEYIQQCGFSAFVRELEKHVVSEGAW</sequence>
<accession>A0ABQ1EYV1</accession>